<keyword evidence="2" id="KW-1185">Reference proteome</keyword>
<dbReference type="EMBL" id="FNPX01000006">
    <property type="protein sequence ID" value="SDZ14102.1"/>
    <property type="molecule type" value="Genomic_DNA"/>
</dbReference>
<dbReference type="AlphaFoldDB" id="A0A1H3QKN0"/>
<proteinExistence type="predicted"/>
<evidence type="ECO:0000313" key="1">
    <source>
        <dbReference type="EMBL" id="SDZ14102.1"/>
    </source>
</evidence>
<name>A0A1H3QKN0_9RHOB</name>
<sequence>MFEGIETLLDSKLNTSVLIGNVIVPANSVTQSLRPFAEPALYHTAGFELNNFSLGGTLTKLKLRDRYFGLLTCHQIHKANFNYAMISVINEENRSFCTAMRAVFPANEHSVDELDAVLCEFTDPVSTGSLSSHGWFDLRNDYAQPHTPEPLAVVAIGYPGHRNAIDYENEGYAAGPNAVLGTESMPSISGRLSFEPVSPLDYDPNGFSGGPVFGLKETPNGLQAFFAGLVTEASRSKFHFISLQKLRPLIEKMLEDDLPVWKP</sequence>
<evidence type="ECO:0008006" key="3">
    <source>
        <dbReference type="Google" id="ProtNLM"/>
    </source>
</evidence>
<accession>A0A1H3QKN0</accession>
<dbReference type="OrthoDB" id="8443367at2"/>
<dbReference type="Proteomes" id="UP000198914">
    <property type="component" value="Unassembled WGS sequence"/>
</dbReference>
<organism evidence="1 2">
    <name type="scientific">Jannaschia faecimaris</name>
    <dbReference type="NCBI Taxonomy" id="1244108"/>
    <lineage>
        <taxon>Bacteria</taxon>
        <taxon>Pseudomonadati</taxon>
        <taxon>Pseudomonadota</taxon>
        <taxon>Alphaproteobacteria</taxon>
        <taxon>Rhodobacterales</taxon>
        <taxon>Roseobacteraceae</taxon>
        <taxon>Jannaschia</taxon>
    </lineage>
</organism>
<evidence type="ECO:0000313" key="2">
    <source>
        <dbReference type="Proteomes" id="UP000198914"/>
    </source>
</evidence>
<protein>
    <recommendedName>
        <fullName evidence="3">Trypsin-like peptidase domain-containing protein</fullName>
    </recommendedName>
</protein>
<dbReference type="STRING" id="1244108.SAMN05444004_106196"/>
<gene>
    <name evidence="1" type="ORF">SAMN05444004_106196</name>
</gene>
<dbReference type="RefSeq" id="WP_139176584.1">
    <property type="nucleotide sequence ID" value="NZ_FNPX01000006.1"/>
</dbReference>
<reference evidence="2" key="1">
    <citation type="submission" date="2016-10" db="EMBL/GenBank/DDBJ databases">
        <authorList>
            <person name="Varghese N."/>
            <person name="Submissions S."/>
        </authorList>
    </citation>
    <scope>NUCLEOTIDE SEQUENCE [LARGE SCALE GENOMIC DNA]</scope>
    <source>
        <strain evidence="2">DSM 100420</strain>
    </source>
</reference>